<feature type="transmembrane region" description="Helical" evidence="7">
    <location>
        <begin position="378"/>
        <end position="396"/>
    </location>
</feature>
<feature type="transmembrane region" description="Helical" evidence="7">
    <location>
        <begin position="334"/>
        <end position="358"/>
    </location>
</feature>
<feature type="transmembrane region" description="Helical" evidence="7">
    <location>
        <begin position="47"/>
        <end position="70"/>
    </location>
</feature>
<evidence type="ECO:0000256" key="1">
    <source>
        <dbReference type="ARBA" id="ARBA00004429"/>
    </source>
</evidence>
<evidence type="ECO:0000256" key="3">
    <source>
        <dbReference type="ARBA" id="ARBA00022519"/>
    </source>
</evidence>
<dbReference type="AlphaFoldDB" id="A0A7G9S6T3"/>
<evidence type="ECO:0000256" key="7">
    <source>
        <dbReference type="SAM" id="Phobius"/>
    </source>
</evidence>
<accession>A0A7G9S6T3</accession>
<dbReference type="PANTHER" id="PTHR33362:SF3">
    <property type="entry name" value="SIALIC ACID TRAP TRANSPORTER PERMEASE PROTEIN SIAT"/>
    <property type="match status" value="1"/>
</dbReference>
<feature type="transmembrane region" description="Helical" evidence="7">
    <location>
        <begin position="462"/>
        <end position="482"/>
    </location>
</feature>
<evidence type="ECO:0000256" key="2">
    <source>
        <dbReference type="ARBA" id="ARBA00022475"/>
    </source>
</evidence>
<feature type="transmembrane region" description="Helical" evidence="7">
    <location>
        <begin position="278"/>
        <end position="300"/>
    </location>
</feature>
<dbReference type="EMBL" id="CP060716">
    <property type="protein sequence ID" value="QNN63558.1"/>
    <property type="molecule type" value="Genomic_DNA"/>
</dbReference>
<dbReference type="RefSeq" id="WP_187556022.1">
    <property type="nucleotide sequence ID" value="NZ_CP060716.1"/>
</dbReference>
<feature type="transmembrane region" description="Helical" evidence="7">
    <location>
        <begin position="176"/>
        <end position="197"/>
    </location>
</feature>
<keyword evidence="5 7" id="KW-1133">Transmembrane helix</keyword>
<feature type="transmembrane region" description="Helical" evidence="7">
    <location>
        <begin position="140"/>
        <end position="164"/>
    </location>
</feature>
<dbReference type="Proteomes" id="UP000515934">
    <property type="component" value="Chromosome"/>
</dbReference>
<feature type="transmembrane region" description="Helical" evidence="7">
    <location>
        <begin position="82"/>
        <end position="105"/>
    </location>
</feature>
<evidence type="ECO:0000313" key="9">
    <source>
        <dbReference type="EMBL" id="QNN63558.1"/>
    </source>
</evidence>
<reference evidence="9 10" key="1">
    <citation type="submission" date="2020-08" db="EMBL/GenBank/DDBJ databases">
        <title>Genome sequence of Leucobacter denitrificans KACC 14055T.</title>
        <authorList>
            <person name="Hyun D.-W."/>
            <person name="Bae J.-W."/>
        </authorList>
    </citation>
    <scope>NUCLEOTIDE SEQUENCE [LARGE SCALE GENOMIC DNA]</scope>
    <source>
        <strain evidence="9 10">KACC 14055</strain>
    </source>
</reference>
<proteinExistence type="predicted"/>
<dbReference type="PANTHER" id="PTHR33362">
    <property type="entry name" value="SIALIC ACID TRAP TRANSPORTER PERMEASE PROTEIN SIAT-RELATED"/>
    <property type="match status" value="1"/>
</dbReference>
<organism evidence="9 10">
    <name type="scientific">Leucobacter denitrificans</name>
    <dbReference type="NCBI Taxonomy" id="683042"/>
    <lineage>
        <taxon>Bacteria</taxon>
        <taxon>Bacillati</taxon>
        <taxon>Actinomycetota</taxon>
        <taxon>Actinomycetes</taxon>
        <taxon>Micrococcales</taxon>
        <taxon>Microbacteriaceae</taxon>
        <taxon>Leucobacter</taxon>
    </lineage>
</organism>
<feature type="domain" description="TRAP C4-dicarboxylate transport system permease DctM subunit" evidence="8">
    <location>
        <begin position="7"/>
        <end position="482"/>
    </location>
</feature>
<sequence>MIELVLFGTFLICLFIGVPVSVSMGLSALTTIIYSSGIKALAPASSILYAGLSSETLLAIPFFILAGVIMELTGISRRLVEFADACFGHMKNGIALTAILTALLFSSISGSGPATVAAIGGILIPALAKHGYTKRHSAALVATSGELGIILPPSIAYIVFAVVAADYAGGADRVTIGRLFMAGVVPGLILVVVLYFIARFLPREMAMAKASASSHIDHALGRNTGGKLLAEATAGNASNDAAASSSVQTMEHDDAVTSDSDELGMRTHRAPARVIFKAFFRAIPGLLVPVIILGGIYGGIFTPTESAAVASVYALVVGLFVTRDLKFKEVFNIFTSAGVMSGRIMLIIAAATLFAYVITRNQIARAVSDWMLNLTDSMVLLVLLINLALLIAGMFIDAISAFYLFIPLFVPVLLELGMDLTTIGVMMTMNLAIGLITPPVGIDLFVAAGIAKIPFGEAAKGVMPFVISGIGVLMLVTFVPALSNWLPDLLGL</sequence>
<feature type="transmembrane region" description="Helical" evidence="7">
    <location>
        <begin position="431"/>
        <end position="450"/>
    </location>
</feature>
<dbReference type="KEGG" id="ldn:H9L06_04390"/>
<evidence type="ECO:0000256" key="4">
    <source>
        <dbReference type="ARBA" id="ARBA00022692"/>
    </source>
</evidence>
<keyword evidence="2" id="KW-1003">Cell membrane</keyword>
<evidence type="ECO:0000259" key="8">
    <source>
        <dbReference type="Pfam" id="PF06808"/>
    </source>
</evidence>
<dbReference type="Pfam" id="PF06808">
    <property type="entry name" value="DctM"/>
    <property type="match status" value="1"/>
</dbReference>
<comment type="subcellular location">
    <subcellularLocation>
        <location evidence="1">Cell inner membrane</location>
        <topology evidence="1">Multi-pass membrane protein</topology>
    </subcellularLocation>
</comment>
<dbReference type="GO" id="GO:0005886">
    <property type="term" value="C:plasma membrane"/>
    <property type="evidence" value="ECO:0007669"/>
    <property type="project" value="UniProtKB-SubCell"/>
</dbReference>
<evidence type="ECO:0000256" key="6">
    <source>
        <dbReference type="ARBA" id="ARBA00023136"/>
    </source>
</evidence>
<name>A0A7G9S6T3_9MICO</name>
<keyword evidence="4 7" id="KW-0812">Transmembrane</keyword>
<dbReference type="InterPro" id="IPR010656">
    <property type="entry name" value="DctM"/>
</dbReference>
<keyword evidence="10" id="KW-1185">Reference proteome</keyword>
<keyword evidence="6 7" id="KW-0472">Membrane</keyword>
<evidence type="ECO:0000313" key="10">
    <source>
        <dbReference type="Proteomes" id="UP000515934"/>
    </source>
</evidence>
<keyword evidence="3" id="KW-0997">Cell inner membrane</keyword>
<protein>
    <submittedName>
        <fullName evidence="9">TRAP transporter large permease</fullName>
    </submittedName>
</protein>
<gene>
    <name evidence="9" type="ORF">H9L06_04390</name>
</gene>
<dbReference type="GO" id="GO:0022857">
    <property type="term" value="F:transmembrane transporter activity"/>
    <property type="evidence" value="ECO:0007669"/>
    <property type="project" value="TreeGrafter"/>
</dbReference>
<evidence type="ECO:0000256" key="5">
    <source>
        <dbReference type="ARBA" id="ARBA00022989"/>
    </source>
</evidence>
<dbReference type="InterPro" id="IPR004681">
    <property type="entry name" value="TRAP_DctM"/>
</dbReference>